<dbReference type="Proteomes" id="UP000885271">
    <property type="component" value="Unassembled WGS sequence"/>
</dbReference>
<feature type="domain" description="HTH cro/C1-type" evidence="1">
    <location>
        <begin position="7"/>
        <end position="61"/>
    </location>
</feature>
<dbReference type="EMBL" id="AAHLVR010000002">
    <property type="protein sequence ID" value="EBX6307446.1"/>
    <property type="molecule type" value="Genomic_DNA"/>
</dbReference>
<evidence type="ECO:0000313" key="21">
    <source>
        <dbReference type="EMBL" id="MJE22495.1"/>
    </source>
</evidence>
<dbReference type="Proteomes" id="UP000885269">
    <property type="component" value="Unassembled WGS sequence"/>
</dbReference>
<dbReference type="Gene3D" id="1.10.260.40">
    <property type="entry name" value="lambda repressor-like DNA-binding domains"/>
    <property type="match status" value="1"/>
</dbReference>
<evidence type="ECO:0000313" key="12">
    <source>
        <dbReference type="EMBL" id="EDF2956140.1"/>
    </source>
</evidence>
<evidence type="ECO:0000313" key="23">
    <source>
        <dbReference type="EMBL" id="RFR85006.1"/>
    </source>
</evidence>
<dbReference type="EMBL" id="AAMAIN010000004">
    <property type="protein sequence ID" value="EDF2956140.1"/>
    <property type="molecule type" value="Genomic_DNA"/>
</dbReference>
<dbReference type="EMBL" id="RUPV01000003">
    <property type="protein sequence ID" value="MKZ71793.1"/>
    <property type="molecule type" value="Genomic_DNA"/>
</dbReference>
<accession>A0A2R4HLQ9</accession>
<evidence type="ECO:0000259" key="1">
    <source>
        <dbReference type="PROSITE" id="PS50943"/>
    </source>
</evidence>
<evidence type="ECO:0000313" key="27">
    <source>
        <dbReference type="Proteomes" id="UP000278953"/>
    </source>
</evidence>
<evidence type="ECO:0000313" key="25">
    <source>
        <dbReference type="Proteomes" id="UP000260687"/>
    </source>
</evidence>
<dbReference type="Proteomes" id="UP000839681">
    <property type="component" value="Unassembled WGS sequence"/>
</dbReference>
<evidence type="ECO:0000313" key="5">
    <source>
        <dbReference type="EMBL" id="ECB5911919.1"/>
    </source>
</evidence>
<dbReference type="EMBL" id="PDBK01000006">
    <property type="protein sequence ID" value="RFR85006.1"/>
    <property type="molecule type" value="Genomic_DNA"/>
</dbReference>
<dbReference type="InterPro" id="IPR010982">
    <property type="entry name" value="Lambda_DNA-bd_dom_sf"/>
</dbReference>
<name>A0A2R4HLQ9_SALEN</name>
<dbReference type="EMBL" id="RSQT01000018">
    <property type="protein sequence ID" value="MIQ21502.1"/>
    <property type="molecule type" value="Genomic_DNA"/>
</dbReference>
<dbReference type="Proteomes" id="UP000260687">
    <property type="component" value="Unassembled WGS sequence"/>
</dbReference>
<dbReference type="EMBL" id="RTCG01000012">
    <property type="protein sequence ID" value="MJE22495.1"/>
    <property type="molecule type" value="Genomic_DNA"/>
</dbReference>
<dbReference type="EMBL" id="RSSM01000002">
    <property type="protein sequence ID" value="MIS07591.1"/>
    <property type="molecule type" value="Genomic_DNA"/>
</dbReference>
<dbReference type="Proteomes" id="UP000297537">
    <property type="component" value="Unassembled WGS sequence"/>
</dbReference>
<dbReference type="EMBL" id="AAMBFU010000003">
    <property type="protein sequence ID" value="EDF5684714.1"/>
    <property type="molecule type" value="Genomic_DNA"/>
</dbReference>
<evidence type="ECO:0000313" key="20">
    <source>
        <dbReference type="EMBL" id="MIS07591.1"/>
    </source>
</evidence>
<comment type="caution">
    <text evidence="23">The sequence shown here is derived from an EMBL/GenBank/DDBJ whole genome shotgun (WGS) entry which is preliminary data.</text>
</comment>
<evidence type="ECO:0000313" key="4">
    <source>
        <dbReference type="EMBL" id="EBZ1782772.1"/>
    </source>
</evidence>
<dbReference type="EMBL" id="AAMFGN010000003">
    <property type="protein sequence ID" value="EDG7639534.1"/>
    <property type="molecule type" value="Genomic_DNA"/>
</dbReference>
<dbReference type="Proteomes" id="UP000839657">
    <property type="component" value="Unassembled WGS sequence"/>
</dbReference>
<dbReference type="EMBL" id="AALSAF010000002">
    <property type="protein sequence ID" value="EDC7687638.1"/>
    <property type="molecule type" value="Genomic_DNA"/>
</dbReference>
<evidence type="ECO:0000313" key="22">
    <source>
        <dbReference type="EMBL" id="MKZ71793.1"/>
    </source>
</evidence>
<reference evidence="3" key="5">
    <citation type="submission" date="2018-07" db="EMBL/GenBank/DDBJ databases">
        <authorList>
            <person name="Ashton P.M."/>
            <person name="Dallman T."/>
            <person name="Nair S."/>
            <person name="De Pinna E."/>
            <person name="Peters T."/>
            <person name="Grant K."/>
        </authorList>
    </citation>
    <scope>NUCLEOTIDE SEQUENCE [LARGE SCALE GENOMIC DNA]</scope>
    <source>
        <strain evidence="8">101434</strain>
        <strain evidence="9">103641</strain>
        <strain evidence="21">149315</strain>
        <strain evidence="12">189235</strain>
        <strain evidence="15">364196</strain>
        <strain evidence="18">38306</strain>
        <strain evidence="2">484130</strain>
        <strain evidence="3">565068</strain>
        <strain evidence="7">56960</strain>
        <strain evidence="22">572516</strain>
        <strain evidence="4">612542</strain>
        <strain evidence="5">684742</strain>
    </source>
</reference>
<dbReference type="EMBL" id="AAMIKG010000001">
    <property type="protein sequence ID" value="EDH6703504.1"/>
    <property type="molecule type" value="Genomic_DNA"/>
</dbReference>
<dbReference type="EMBL" id="PYKJ01000357">
    <property type="protein sequence ID" value="TGC93392.1"/>
    <property type="molecule type" value="Genomic_DNA"/>
</dbReference>
<dbReference type="EMBL" id="AAHDJF010000010">
    <property type="protein sequence ID" value="EBU8208508.1"/>
    <property type="molecule type" value="Genomic_DNA"/>
</dbReference>
<evidence type="ECO:0000313" key="19">
    <source>
        <dbReference type="EMBL" id="MIR93555.1"/>
    </source>
</evidence>
<dbReference type="Proteomes" id="UP000839574">
    <property type="component" value="Unassembled WGS sequence"/>
</dbReference>
<evidence type="ECO:0000313" key="26">
    <source>
        <dbReference type="Proteomes" id="UP000268418"/>
    </source>
</evidence>
<dbReference type="CDD" id="cd00093">
    <property type="entry name" value="HTH_XRE"/>
    <property type="match status" value="1"/>
</dbReference>
<dbReference type="Proteomes" id="UP000839651">
    <property type="component" value="Unassembled WGS sequence"/>
</dbReference>
<dbReference type="EMBL" id="AAHYCB010000004">
    <property type="protein sequence ID" value="ECB5911919.1"/>
    <property type="molecule type" value="Genomic_DNA"/>
</dbReference>
<dbReference type="EMBL" id="AALDBB010000005">
    <property type="protein sequence ID" value="ECY4066290.1"/>
    <property type="molecule type" value="Genomic_DNA"/>
</dbReference>
<evidence type="ECO:0000313" key="28">
    <source>
        <dbReference type="Proteomes" id="UP000297537"/>
    </source>
</evidence>
<dbReference type="Proteomes" id="UP000839913">
    <property type="component" value="Unassembled WGS sequence"/>
</dbReference>
<accession>A0A3E1XH14</accession>
<dbReference type="GO" id="GO:0003677">
    <property type="term" value="F:DNA binding"/>
    <property type="evidence" value="ECO:0007669"/>
    <property type="project" value="InterPro"/>
</dbReference>
<dbReference type="Proteomes" id="UP000885292">
    <property type="component" value="Unassembled WGS sequence"/>
</dbReference>
<evidence type="ECO:0000313" key="8">
    <source>
        <dbReference type="EMBL" id="ECZ9357913.1"/>
    </source>
</evidence>
<dbReference type="Proteomes" id="UP000839635">
    <property type="component" value="Unassembled WGS sequence"/>
</dbReference>
<sequence length="319" mass="36484">MNSEHFVRLALDILKCSQKELAGKLGVSSTQISKWKKGEHMSDDMEKKFRKITNIGEYSPLLVEWAGSVSNAEKWDRLMHFIADRVHDRAETGYVTTPLLDEEGFLCEETIDTLEKMGLSAPKSFPVELDINYENTDDEETEDLWDSISNNPHSSIIEKIYNSLNDVYGFYAAYVDELIQDEGLDIYSTDAINIMYSLMSLAACKIEIDSATAPNFRQFRYEVEKDYENWLSQLKLLAFRAGIPLRAELLQMVYDSADDLSVAAEAESLDLNKSRIHPDIYMNEILTGMRIIHQVLPVIMEKLEITDFELDESALHIGR</sequence>
<evidence type="ECO:0000313" key="3">
    <source>
        <dbReference type="EMBL" id="EBX6307446.1"/>
    </source>
</evidence>
<evidence type="ECO:0000313" key="2">
    <source>
        <dbReference type="EMBL" id="EBU8208508.1"/>
    </source>
</evidence>
<dbReference type="EMBL" id="DAAAMC010000002">
    <property type="protein sequence ID" value="HAA1096876.1"/>
    <property type="molecule type" value="Genomic_DNA"/>
</dbReference>
<evidence type="ECO:0000313" key="13">
    <source>
        <dbReference type="EMBL" id="EDF5684714.1"/>
    </source>
</evidence>
<dbReference type="PROSITE" id="PS50943">
    <property type="entry name" value="HTH_CROC1"/>
    <property type="match status" value="1"/>
</dbReference>
<reference evidence="10" key="4">
    <citation type="submission" date="2018-07" db="EMBL/GenBank/DDBJ databases">
        <authorList>
            <consortium name="PulseNet: The National Subtyping Network for Foodborne Disease Surveillance"/>
            <person name="Tarr C.L."/>
            <person name="Trees E."/>
            <person name="Katz L.S."/>
            <person name="Carleton-Romer H.A."/>
            <person name="Stroika S."/>
            <person name="Kucerova Z."/>
            <person name="Roache K.F."/>
            <person name="Sabol A.L."/>
            <person name="Besser J."/>
            <person name="Gerner-Smidt P."/>
        </authorList>
    </citation>
    <scope>NUCLEOTIDE SEQUENCE [LARGE SCALE GENOMIC DNA]</scope>
    <source>
        <strain evidence="11">PNUSAS004231</strain>
        <strain evidence="10">PNUSAS004368</strain>
        <strain evidence="16">PNUSAS013738</strain>
    </source>
</reference>
<evidence type="ECO:0000313" key="9">
    <source>
        <dbReference type="EMBL" id="EDA7384820.1"/>
    </source>
</evidence>
<dbReference type="Proteomes" id="UP000278953">
    <property type="component" value="Unassembled WGS sequence"/>
</dbReference>
<evidence type="ECO:0000313" key="10">
    <source>
        <dbReference type="EMBL" id="EDC7598521.1"/>
    </source>
</evidence>
<dbReference type="Proteomes" id="UP000839910">
    <property type="component" value="Unassembled WGS sequence"/>
</dbReference>
<dbReference type="InterPro" id="IPR001387">
    <property type="entry name" value="Cro/C1-type_HTH"/>
</dbReference>
<evidence type="ECO:0000313" key="24">
    <source>
        <dbReference type="EMBL" id="TGC93392.1"/>
    </source>
</evidence>
<dbReference type="EMBL" id="RSSB01000002">
    <property type="protein sequence ID" value="MIR93555.1"/>
    <property type="molecule type" value="Genomic_DNA"/>
</dbReference>
<evidence type="ECO:0000313" key="11">
    <source>
        <dbReference type="EMBL" id="EDC7687638.1"/>
    </source>
</evidence>
<evidence type="ECO:0000313" key="6">
    <source>
        <dbReference type="EMBL" id="ECI2602578.1"/>
    </source>
</evidence>
<dbReference type="EMBL" id="AAIUPJ010000001">
    <property type="protein sequence ID" value="ECI2602578.1"/>
    <property type="molecule type" value="Genomic_DNA"/>
</dbReference>
<dbReference type="SUPFAM" id="SSF47413">
    <property type="entry name" value="lambda repressor-like DNA-binding domains"/>
    <property type="match status" value="1"/>
</dbReference>
<dbReference type="EMBL" id="AALRZM010000008">
    <property type="protein sequence ID" value="EDC7598521.1"/>
    <property type="molecule type" value="Genomic_DNA"/>
</dbReference>
<dbReference type="AlphaFoldDB" id="A0A2R4HLQ9"/>
<proteinExistence type="predicted"/>
<dbReference type="Proteomes" id="UP000839643">
    <property type="component" value="Unassembled WGS sequence"/>
</dbReference>
<dbReference type="Proteomes" id="UP000839912">
    <property type="component" value="Unassembled WGS sequence"/>
</dbReference>
<dbReference type="KEGG" id="senl:IY59_16515"/>
<dbReference type="RefSeq" id="WP_001083598.1">
    <property type="nucleotide sequence ID" value="NZ_CATNUL010000001.1"/>
</dbReference>
<dbReference type="Proteomes" id="UP000839583">
    <property type="component" value="Unassembled WGS sequence"/>
</dbReference>
<dbReference type="EMBL" id="AAHQHJ010000002">
    <property type="protein sequence ID" value="EBZ1782772.1"/>
    <property type="molecule type" value="Genomic_DNA"/>
</dbReference>
<reference evidence="23 25" key="1">
    <citation type="submission" date="2017-08" db="EMBL/GenBank/DDBJ databases">
        <title>Produce relevant pathogen strain collection.</title>
        <authorList>
            <person name="Harrand S."/>
        </authorList>
    </citation>
    <scope>NUCLEOTIDE SEQUENCE [LARGE SCALE GENOMIC DNA]</scope>
    <source>
        <strain evidence="23 25">BAA 1045</strain>
    </source>
</reference>
<organism evidence="23 25">
    <name type="scientific">Salmonella enteritidis</name>
    <dbReference type="NCBI Taxonomy" id="149539"/>
    <lineage>
        <taxon>Bacteria</taxon>
        <taxon>Pseudomonadati</taxon>
        <taxon>Pseudomonadota</taxon>
        <taxon>Gammaproteobacteria</taxon>
        <taxon>Enterobacterales</taxon>
        <taxon>Enterobacteriaceae</taxon>
        <taxon>Salmonella</taxon>
    </lineage>
</organism>
<reference evidence="17" key="7">
    <citation type="submission" date="2019-10" db="EMBL/GenBank/DDBJ databases">
        <authorList>
            <consortium name="NCBI Pathogen Detection Project"/>
        </authorList>
    </citation>
    <scope>NUCLEOTIDE SEQUENCE</scope>
    <source>
        <strain evidence="17">CAL-FD-2018-MI-1381-0006</strain>
    </source>
</reference>
<evidence type="ECO:0000313" key="18">
    <source>
        <dbReference type="EMBL" id="MIQ21502.1"/>
    </source>
</evidence>
<evidence type="ECO:0000313" key="14">
    <source>
        <dbReference type="EMBL" id="EDG7639534.1"/>
    </source>
</evidence>
<dbReference type="EMBL" id="AALLBU010000017">
    <property type="protein sequence ID" value="EDA7384820.1"/>
    <property type="molecule type" value="Genomic_DNA"/>
</dbReference>
<dbReference type="Proteomes" id="UP000839627">
    <property type="component" value="Unassembled WGS sequence"/>
</dbReference>
<dbReference type="OMA" id="AENIPAC"/>
<dbReference type="Proteomes" id="UP000839685">
    <property type="component" value="Unassembled WGS sequence"/>
</dbReference>
<evidence type="ECO:0000313" key="17">
    <source>
        <dbReference type="EMBL" id="HAA1096876.1"/>
    </source>
</evidence>
<protein>
    <submittedName>
        <fullName evidence="6">Helix-turn-helix transcriptional regulator</fullName>
    </submittedName>
    <submittedName>
        <fullName evidence="23">XRE family transcriptional regulator</fullName>
    </submittedName>
</protein>
<dbReference type="EMBL" id="AALIIV010000005">
    <property type="protein sequence ID" value="ECZ9357913.1"/>
    <property type="molecule type" value="Genomic_DNA"/>
</dbReference>
<evidence type="ECO:0000313" key="16">
    <source>
        <dbReference type="EMBL" id="EDI2531037.1"/>
    </source>
</evidence>
<evidence type="ECO:0000313" key="15">
    <source>
        <dbReference type="EMBL" id="EDH6703504.1"/>
    </source>
</evidence>
<reference evidence="6" key="6">
    <citation type="submission" date="2019-07" db="EMBL/GenBank/DDBJ databases">
        <authorList>
            <consortium name="GenomeTrakr network: Whole genome sequencing for foodborne pathogen traceback"/>
        </authorList>
    </citation>
    <scope>NUCLEOTIDE SEQUENCE [LARGE SCALE GENOMIC DNA]</scope>
    <source>
        <strain evidence="20 26">15MN00229</strain>
        <strain evidence="19 27">ARIM-SE2047-05</strain>
        <strain evidence="6">CFSAN061129</strain>
        <strain evidence="14">FSIS1700529</strain>
        <strain evidence="13">FSIS1709923</strain>
    </source>
</reference>
<dbReference type="Proteomes" id="UP000839577">
    <property type="component" value="Unassembled WGS sequence"/>
</dbReference>
<reference evidence="17" key="2">
    <citation type="journal article" date="2018" name="Genome Biol.">
        <title>SKESA: strategic k-mer extension for scrupulous assemblies.</title>
        <authorList>
            <person name="Souvorov A."/>
            <person name="Agarwala R."/>
            <person name="Lipman D.J."/>
        </authorList>
    </citation>
    <scope>NUCLEOTIDE SEQUENCE</scope>
    <source>
        <strain evidence="17">CAL-FD-2018-MI-1381-0006</strain>
    </source>
</reference>
<dbReference type="Proteomes" id="UP000268418">
    <property type="component" value="Unassembled WGS sequence"/>
</dbReference>
<reference evidence="24 28" key="3">
    <citation type="submission" date="2018-03" db="EMBL/GenBank/DDBJ databases">
        <title>Non-Typhoidal Salmonella genome sequencing and assembly.</title>
        <authorList>
            <person name="Matchawe C."/>
        </authorList>
    </citation>
    <scope>NUCLEOTIDE SEQUENCE [LARGE SCALE GENOMIC DNA]</scope>
    <source>
        <strain evidence="24 28">20dea</strain>
    </source>
</reference>
<gene>
    <name evidence="9" type="ORF">A3U78_14450</name>
    <name evidence="8" type="ORF">A3V28_07095</name>
    <name evidence="20" type="ORF">ACT96_08930</name>
    <name evidence="19" type="ORF">AGN17_07795</name>
    <name evidence="7" type="ORF">AU775_04895</name>
    <name evidence="13" type="ORF">B0F61_08060</name>
    <name evidence="14" type="ORF">B9756_09260</name>
    <name evidence="11" type="ORF">BJO06_06500</name>
    <name evidence="10" type="ORF">BJO39_09420</name>
    <name evidence="12" type="ORF">BZ881_06980</name>
    <name evidence="24" type="ORF">C9F08_16365</name>
    <name evidence="15" type="ORF">CB498_00520</name>
    <name evidence="16" type="ORF">CBQ45_08550</name>
    <name evidence="6" type="ORF">CBS77_00315</name>
    <name evidence="23" type="ORF">CRE05_07735</name>
    <name evidence="22" type="ORF">D4E56_05575</name>
    <name evidence="4" type="ORF">D8S08_02015</name>
    <name evidence="21" type="ORF">DLM07_08250</name>
    <name evidence="2" type="ORF">DLQ89_06085</name>
    <name evidence="3" type="ORF">DS187_05805</name>
    <name evidence="5" type="ORF">EZX35_08995</name>
    <name evidence="17" type="ORF">GDN42_01465</name>
    <name evidence="18" type="ORF">ZQ07_13110</name>
</gene>
<dbReference type="EMBL" id="AAMKIN010000002">
    <property type="protein sequence ID" value="EDI2531037.1"/>
    <property type="molecule type" value="Genomic_DNA"/>
</dbReference>
<evidence type="ECO:0000313" key="7">
    <source>
        <dbReference type="EMBL" id="ECY4066290.1"/>
    </source>
</evidence>
<dbReference type="Proteomes" id="UP000839564">
    <property type="component" value="Unassembled WGS sequence"/>
</dbReference>
<dbReference type="Proteomes" id="UP000839702">
    <property type="component" value="Unassembled WGS sequence"/>
</dbReference>